<feature type="region of interest" description="Disordered" evidence="1">
    <location>
        <begin position="335"/>
        <end position="440"/>
    </location>
</feature>
<reference evidence="3" key="1">
    <citation type="journal article" date="2012" name="MBio">
        <title>Comparative genome analysis of Trichophyton rubrum and related dermatophytes reveals candidate genes involved in infection.</title>
        <authorList>
            <person name="Martinez D.A."/>
            <person name="Oliver B.G."/>
            <person name="Graeser Y."/>
            <person name="Goldberg J.M."/>
            <person name="Li W."/>
            <person name="Martinez-Rossi N.M."/>
            <person name="Monod M."/>
            <person name="Shelest E."/>
            <person name="Barton R.C."/>
            <person name="Birch E."/>
            <person name="Brakhage A.A."/>
            <person name="Chen Z."/>
            <person name="Gurr S.J."/>
            <person name="Heiman D."/>
            <person name="Heitman J."/>
            <person name="Kosti I."/>
            <person name="Rossi A."/>
            <person name="Saif S."/>
            <person name="Samalova M."/>
            <person name="Saunders C.W."/>
            <person name="Shea T."/>
            <person name="Summerbell R.C."/>
            <person name="Xu J."/>
            <person name="Young S."/>
            <person name="Zeng Q."/>
            <person name="Birren B.W."/>
            <person name="Cuomo C.A."/>
            <person name="White T.C."/>
        </authorList>
    </citation>
    <scope>NUCLEOTIDE SEQUENCE [LARGE SCALE GENOMIC DNA]</scope>
    <source>
        <strain evidence="3">ATCC MYA-4605 / CBS 113480</strain>
    </source>
</reference>
<gene>
    <name evidence="2" type="ORF">MCYG_04270</name>
</gene>
<feature type="compositionally biased region" description="Pro residues" evidence="1">
    <location>
        <begin position="353"/>
        <end position="368"/>
    </location>
</feature>
<name>C5FPD5_ARTOC</name>
<sequence length="644" mass="71491">MGAYGNDWCLSLPLVHGVVAAWRTTPPIDLIHALAQCMLGHIVQIPSMHFQCLLSTPLGSIAQVINTLSNPPLGKDISRQQKQEFKHTLLPILQIYYISALSELQTTTAMATTLLEYLTQPNPRVNNSRSLEGLPTKAESNEDIVIIDWEDFTYETLMSCYGGILRAQFNGQLPEIFPPIRDIEREIYDEDSLDHLLTRSVVAPVSESLSIAWQRCYPNHQNFPIYMTRGGRARGSINDLPADELAAFPDWAGAQRGQGSSAYLNRCPGDTKLSTKWRSGTDKTTAHYYWPYAQLIRYCGENWNTRYGYLITQEELVVLRISRAAIPSGIANKRSPRNVVAQSSQATRQDSPPVVPSSSPVPQPPATRSPPRQAHLRNTSVTSASSAMSIDRPSGRPRRTSVTASLASLSMSEASEPAASSSNQVQSSQSYKDDGTGGEYRPIEMKRIPWGNSGGGRLTIKLALWWIHMMAGAPGCDITIGPDYPALDTWVLRNGTYHHTTTGMTTNNLPESAKTISPRHASRGIVTPPRQQLPSSSSPSSQLSSAPPTREEIAAINWLPQEAQWQYRTTNNSRGLMRDRTLIWSDRLNGWYYARLEQGRAQWASATPDEDEDDEDEDEDEEDEDDESDESMGLPPAPGPNRKR</sequence>
<feature type="compositionally biased region" description="Pro residues" evidence="1">
    <location>
        <begin position="635"/>
        <end position="644"/>
    </location>
</feature>
<evidence type="ECO:0000256" key="1">
    <source>
        <dbReference type="SAM" id="MobiDB-lite"/>
    </source>
</evidence>
<feature type="compositionally biased region" description="Basic and acidic residues" evidence="1">
    <location>
        <begin position="431"/>
        <end position="440"/>
    </location>
</feature>
<evidence type="ECO:0000313" key="3">
    <source>
        <dbReference type="Proteomes" id="UP000002035"/>
    </source>
</evidence>
<dbReference type="AlphaFoldDB" id="C5FPD5"/>
<feature type="compositionally biased region" description="Low complexity" evidence="1">
    <location>
        <begin position="404"/>
        <end position="430"/>
    </location>
</feature>
<evidence type="ECO:0000313" key="2">
    <source>
        <dbReference type="EMBL" id="EEQ31451.1"/>
    </source>
</evidence>
<dbReference type="GeneID" id="9224603"/>
<keyword evidence="3" id="KW-1185">Reference proteome</keyword>
<feature type="compositionally biased region" description="Polar residues" evidence="1">
    <location>
        <begin position="376"/>
        <end position="388"/>
    </location>
</feature>
<protein>
    <submittedName>
        <fullName evidence="2">Uncharacterized protein</fullName>
    </submittedName>
</protein>
<dbReference type="VEuPathDB" id="FungiDB:MCYG_04270"/>
<dbReference type="RefSeq" id="XP_002846533.1">
    <property type="nucleotide sequence ID" value="XM_002846487.1"/>
</dbReference>
<proteinExistence type="predicted"/>
<feature type="compositionally biased region" description="Low complexity" evidence="1">
    <location>
        <begin position="528"/>
        <end position="548"/>
    </location>
</feature>
<organism evidence="2 3">
    <name type="scientific">Arthroderma otae (strain ATCC MYA-4605 / CBS 113480)</name>
    <name type="common">Microsporum canis</name>
    <dbReference type="NCBI Taxonomy" id="554155"/>
    <lineage>
        <taxon>Eukaryota</taxon>
        <taxon>Fungi</taxon>
        <taxon>Dikarya</taxon>
        <taxon>Ascomycota</taxon>
        <taxon>Pezizomycotina</taxon>
        <taxon>Eurotiomycetes</taxon>
        <taxon>Eurotiomycetidae</taxon>
        <taxon>Onygenales</taxon>
        <taxon>Arthrodermataceae</taxon>
        <taxon>Microsporum</taxon>
    </lineage>
</organism>
<feature type="compositionally biased region" description="Polar residues" evidence="1">
    <location>
        <begin position="340"/>
        <end position="350"/>
    </location>
</feature>
<dbReference type="EMBL" id="DS995704">
    <property type="protein sequence ID" value="EEQ31451.1"/>
    <property type="molecule type" value="Genomic_DNA"/>
</dbReference>
<dbReference type="Proteomes" id="UP000002035">
    <property type="component" value="Unassembled WGS sequence"/>
</dbReference>
<feature type="region of interest" description="Disordered" evidence="1">
    <location>
        <begin position="599"/>
        <end position="644"/>
    </location>
</feature>
<dbReference type="OMA" id="LALWWIH"/>
<dbReference type="HOGENOM" id="CLU_036015_0_0_1"/>
<dbReference type="STRING" id="554155.C5FPD5"/>
<dbReference type="OrthoDB" id="4187917at2759"/>
<feature type="region of interest" description="Disordered" evidence="1">
    <location>
        <begin position="501"/>
        <end position="549"/>
    </location>
</feature>
<dbReference type="eggNOG" id="ENOG502SUYN">
    <property type="taxonomic scope" value="Eukaryota"/>
</dbReference>
<feature type="compositionally biased region" description="Acidic residues" evidence="1">
    <location>
        <begin position="608"/>
        <end position="630"/>
    </location>
</feature>
<accession>C5FPD5</accession>